<keyword evidence="4" id="KW-0548">Nucleotidyltransferase</keyword>
<evidence type="ECO:0000313" key="4">
    <source>
        <dbReference type="EMBL" id="GJS87744.1"/>
    </source>
</evidence>
<dbReference type="PANTHER" id="PTHR33223">
    <property type="entry name" value="CCHC-TYPE DOMAIN-CONTAINING PROTEIN"/>
    <property type="match status" value="1"/>
</dbReference>
<dbReference type="PANTHER" id="PTHR33223:SF11">
    <property type="entry name" value="ELEMENT PROTEIN, PUTATIVE-RELATED"/>
    <property type="match status" value="1"/>
</dbReference>
<feature type="compositionally biased region" description="Basic and acidic residues" evidence="1">
    <location>
        <begin position="202"/>
        <end position="214"/>
    </location>
</feature>
<accession>A0ABQ4ZC10</accession>
<dbReference type="InterPro" id="IPR043502">
    <property type="entry name" value="DNA/RNA_pol_sf"/>
</dbReference>
<dbReference type="InterPro" id="IPR000477">
    <property type="entry name" value="RT_dom"/>
</dbReference>
<feature type="domain" description="Reverse transcriptase" evidence="2">
    <location>
        <begin position="487"/>
        <end position="542"/>
    </location>
</feature>
<dbReference type="SUPFAM" id="SSF56672">
    <property type="entry name" value="DNA/RNA polymerases"/>
    <property type="match status" value="1"/>
</dbReference>
<evidence type="ECO:0000259" key="2">
    <source>
        <dbReference type="Pfam" id="PF00078"/>
    </source>
</evidence>
<keyword evidence="4" id="KW-0695">RNA-directed DNA polymerase</keyword>
<reference evidence="4" key="2">
    <citation type="submission" date="2022-01" db="EMBL/GenBank/DDBJ databases">
        <authorList>
            <person name="Yamashiro T."/>
            <person name="Shiraishi A."/>
            <person name="Satake H."/>
            <person name="Nakayama K."/>
        </authorList>
    </citation>
    <scope>NUCLEOTIDE SEQUENCE</scope>
</reference>
<reference evidence="4" key="1">
    <citation type="journal article" date="2022" name="Int. J. Mol. Sci.">
        <title>Draft Genome of Tanacetum Coccineum: Genomic Comparison of Closely Related Tanacetum-Family Plants.</title>
        <authorList>
            <person name="Yamashiro T."/>
            <person name="Shiraishi A."/>
            <person name="Nakayama K."/>
            <person name="Satake H."/>
        </authorList>
    </citation>
    <scope>NUCLEOTIDE SEQUENCE</scope>
</reference>
<sequence length="618" mass="71358">MSAYPNPGFAGLFADLTGCVTLFVRWIEDYPLPDRLKMPSHVGSYDEKGDPDNYLHLFKGAIHMQIWAMPVACHKFTYTLKDSGRIWWNSQKAGSILNYKDLKAKFRSYFIQQKKSTKTHLVVHNIKQREGKSTRAVVTRYTDDTLQILGLHKDQRISVFVHGLRTRNLVEFLSIDRLTTYKGLMEKTYTWIEAREVATNRAPNDRREGFDRSRKNPSWNNNKGQKNIDKFFSYRRYCHFHEDHGYATNDCRELRHQIEEAGEWKKEDKDTTPVEAPIFMISRRDPTTKRKLLEELTLGFREITFPPDAEHCFLKLKPSIKTLIVDSKVLLVGFQESIPGLSERSNSLHNLLLGRMAMQKMGEGTKKLREVSSKDIKGILSCIYTVERIVVNSKYPEQTVIIGKKLLANFKERLQDLLRSNADVFAWTYADMTGILRTITVGGKPFNTEHKLNEYMHIKSVKQKKRGLGPNRNAAACKEVEEPMKAGILQKAYVDDMVIKSTSEEDMQKDIQETFERFWSINMKLNPKKCSFGVEEGPFLGHLITKQGIRANPSKFKAVTDLEPPRTLKDVQSLNRKLAALSRFLSKGTEKSLPFFKMLKSCTDKRTIQWTMDVEEAF</sequence>
<evidence type="ECO:0000259" key="3">
    <source>
        <dbReference type="Pfam" id="PF03732"/>
    </source>
</evidence>
<evidence type="ECO:0000313" key="5">
    <source>
        <dbReference type="Proteomes" id="UP001151760"/>
    </source>
</evidence>
<dbReference type="Gene3D" id="3.30.70.270">
    <property type="match status" value="2"/>
</dbReference>
<proteinExistence type="predicted"/>
<evidence type="ECO:0000256" key="1">
    <source>
        <dbReference type="SAM" id="MobiDB-lite"/>
    </source>
</evidence>
<feature type="region of interest" description="Disordered" evidence="1">
    <location>
        <begin position="202"/>
        <end position="224"/>
    </location>
</feature>
<dbReference type="Proteomes" id="UP001151760">
    <property type="component" value="Unassembled WGS sequence"/>
</dbReference>
<dbReference type="Pfam" id="PF00078">
    <property type="entry name" value="RVT_1"/>
    <property type="match status" value="1"/>
</dbReference>
<dbReference type="Pfam" id="PF03732">
    <property type="entry name" value="Retrotrans_gag"/>
    <property type="match status" value="1"/>
</dbReference>
<dbReference type="EMBL" id="BQNB010011222">
    <property type="protein sequence ID" value="GJS87744.1"/>
    <property type="molecule type" value="Genomic_DNA"/>
</dbReference>
<dbReference type="GO" id="GO:0003964">
    <property type="term" value="F:RNA-directed DNA polymerase activity"/>
    <property type="evidence" value="ECO:0007669"/>
    <property type="project" value="UniProtKB-KW"/>
</dbReference>
<dbReference type="InterPro" id="IPR043128">
    <property type="entry name" value="Rev_trsase/Diguanyl_cyclase"/>
</dbReference>
<gene>
    <name evidence="4" type="ORF">Tco_0770380</name>
</gene>
<name>A0ABQ4ZC10_9ASTR</name>
<organism evidence="4 5">
    <name type="scientific">Tanacetum coccineum</name>
    <dbReference type="NCBI Taxonomy" id="301880"/>
    <lineage>
        <taxon>Eukaryota</taxon>
        <taxon>Viridiplantae</taxon>
        <taxon>Streptophyta</taxon>
        <taxon>Embryophyta</taxon>
        <taxon>Tracheophyta</taxon>
        <taxon>Spermatophyta</taxon>
        <taxon>Magnoliopsida</taxon>
        <taxon>eudicotyledons</taxon>
        <taxon>Gunneridae</taxon>
        <taxon>Pentapetalae</taxon>
        <taxon>asterids</taxon>
        <taxon>campanulids</taxon>
        <taxon>Asterales</taxon>
        <taxon>Asteraceae</taxon>
        <taxon>Asteroideae</taxon>
        <taxon>Anthemideae</taxon>
        <taxon>Anthemidinae</taxon>
        <taxon>Tanacetum</taxon>
    </lineage>
</organism>
<keyword evidence="4" id="KW-0808">Transferase</keyword>
<protein>
    <submittedName>
        <fullName evidence="4">Reverse transcriptase domain-containing protein</fullName>
    </submittedName>
</protein>
<keyword evidence="5" id="KW-1185">Reference proteome</keyword>
<comment type="caution">
    <text evidence="4">The sequence shown here is derived from an EMBL/GenBank/DDBJ whole genome shotgun (WGS) entry which is preliminary data.</text>
</comment>
<dbReference type="InterPro" id="IPR005162">
    <property type="entry name" value="Retrotrans_gag_dom"/>
</dbReference>
<feature type="domain" description="Retrotransposon gag" evidence="3">
    <location>
        <begin position="76"/>
        <end position="166"/>
    </location>
</feature>